<evidence type="ECO:0000313" key="2">
    <source>
        <dbReference type="Proteomes" id="UP000784700"/>
    </source>
</evidence>
<protein>
    <submittedName>
        <fullName evidence="1">Uncharacterized protein</fullName>
    </submittedName>
</protein>
<evidence type="ECO:0000313" key="1">
    <source>
        <dbReference type="EMBL" id="TPR44113.1"/>
    </source>
</evidence>
<dbReference type="EMBL" id="QUBG01000003">
    <property type="protein sequence ID" value="TPR44113.1"/>
    <property type="molecule type" value="Genomic_DNA"/>
</dbReference>
<dbReference type="RefSeq" id="WP_140925250.1">
    <property type="nucleotide sequence ID" value="NZ_QUBF01000003.1"/>
</dbReference>
<reference evidence="1" key="1">
    <citation type="submission" date="2018-08" db="EMBL/GenBank/DDBJ databases">
        <title>Comparative genomics of wild bee and flower associated Lactobacillus reveals potential adaptation to the bee host.</title>
        <authorList>
            <person name="Vuong H.Q."/>
            <person name="Mcfrederick Q.S."/>
        </authorList>
    </citation>
    <scope>NUCLEOTIDE SEQUENCE</scope>
    <source>
        <strain evidence="1">HV_63</strain>
    </source>
</reference>
<organism evidence="1 2">
    <name type="scientific">Apilactobacillus micheneri</name>
    <dbReference type="NCBI Taxonomy" id="1899430"/>
    <lineage>
        <taxon>Bacteria</taxon>
        <taxon>Bacillati</taxon>
        <taxon>Bacillota</taxon>
        <taxon>Bacilli</taxon>
        <taxon>Lactobacillales</taxon>
        <taxon>Lactobacillaceae</taxon>
        <taxon>Apilactobacillus</taxon>
    </lineage>
</organism>
<comment type="caution">
    <text evidence="1">The sequence shown here is derived from an EMBL/GenBank/DDBJ whole genome shotgun (WGS) entry which is preliminary data.</text>
</comment>
<sequence>MISNKKSILRLNISILFALLLFFSADANLVHAKYKGHHQTPTELRGNWYAWDKHKKKFNHMHIYKYSIYLNRKKLYVKNHKSYMYIIKHKKGSSHYGNQHGFGGTNYTFHKSFTMGDAKAYWLSRRKVNGRRVLKTYKNSLGFNIYNRKKIKHDYAYNYTKYNYMSKIGR</sequence>
<dbReference type="Proteomes" id="UP000784700">
    <property type="component" value="Unassembled WGS sequence"/>
</dbReference>
<gene>
    <name evidence="1" type="ORF">DY130_03485</name>
</gene>
<accession>A0A9Q8INE2</accession>
<proteinExistence type="predicted"/>
<name>A0A9Q8INE2_9LACO</name>
<dbReference type="AlphaFoldDB" id="A0A9Q8INE2"/>